<comment type="caution">
    <text evidence="3">The sequence shown here is derived from an EMBL/GenBank/DDBJ whole genome shotgun (WGS) entry which is preliminary data.</text>
</comment>
<feature type="transmembrane region" description="Helical" evidence="1">
    <location>
        <begin position="160"/>
        <end position="182"/>
    </location>
</feature>
<protein>
    <recommendedName>
        <fullName evidence="2">C-type lectin domain-containing protein</fullName>
    </recommendedName>
</protein>
<dbReference type="Gene3D" id="3.10.100.10">
    <property type="entry name" value="Mannose-Binding Protein A, subunit A"/>
    <property type="match status" value="1"/>
</dbReference>
<dbReference type="PROSITE" id="PS50041">
    <property type="entry name" value="C_TYPE_LECTIN_2"/>
    <property type="match status" value="1"/>
</dbReference>
<dbReference type="AlphaFoldDB" id="A0A813QKA3"/>
<name>A0A813QKA3_9BILA</name>
<dbReference type="Proteomes" id="UP000663829">
    <property type="component" value="Unassembled WGS sequence"/>
</dbReference>
<evidence type="ECO:0000313" key="4">
    <source>
        <dbReference type="EMBL" id="CAF3550078.1"/>
    </source>
</evidence>
<feature type="transmembrane region" description="Helical" evidence="1">
    <location>
        <begin position="191"/>
        <end position="216"/>
    </location>
</feature>
<gene>
    <name evidence="3" type="ORF">GPM918_LOCUS1778</name>
    <name evidence="4" type="ORF">SRO942_LOCUS1778</name>
</gene>
<dbReference type="EMBL" id="CAJOBC010000177">
    <property type="protein sequence ID" value="CAF3550078.1"/>
    <property type="molecule type" value="Genomic_DNA"/>
</dbReference>
<dbReference type="EMBL" id="CAJNOQ010000177">
    <property type="protein sequence ID" value="CAF0768259.1"/>
    <property type="molecule type" value="Genomic_DNA"/>
</dbReference>
<dbReference type="OrthoDB" id="2142683at2759"/>
<dbReference type="SUPFAM" id="SSF56436">
    <property type="entry name" value="C-type lectin-like"/>
    <property type="match status" value="1"/>
</dbReference>
<accession>A0A813QKA3</accession>
<keyword evidence="1" id="KW-1133">Transmembrane helix</keyword>
<feature type="transmembrane region" description="Helical" evidence="1">
    <location>
        <begin position="298"/>
        <end position="321"/>
    </location>
</feature>
<evidence type="ECO:0000313" key="5">
    <source>
        <dbReference type="Proteomes" id="UP000663829"/>
    </source>
</evidence>
<organism evidence="3 5">
    <name type="scientific">Didymodactylos carnosus</name>
    <dbReference type="NCBI Taxonomy" id="1234261"/>
    <lineage>
        <taxon>Eukaryota</taxon>
        <taxon>Metazoa</taxon>
        <taxon>Spiralia</taxon>
        <taxon>Gnathifera</taxon>
        <taxon>Rotifera</taxon>
        <taxon>Eurotatoria</taxon>
        <taxon>Bdelloidea</taxon>
        <taxon>Philodinida</taxon>
        <taxon>Philodinidae</taxon>
        <taxon>Didymodactylos</taxon>
    </lineage>
</organism>
<evidence type="ECO:0000259" key="2">
    <source>
        <dbReference type="PROSITE" id="PS50041"/>
    </source>
</evidence>
<dbReference type="InterPro" id="IPR001304">
    <property type="entry name" value="C-type_lectin-like"/>
</dbReference>
<dbReference type="Pfam" id="PF00059">
    <property type="entry name" value="Lectin_C"/>
    <property type="match status" value="1"/>
</dbReference>
<keyword evidence="5" id="KW-1185">Reference proteome</keyword>
<dbReference type="InterPro" id="IPR016187">
    <property type="entry name" value="CTDL_fold"/>
</dbReference>
<evidence type="ECO:0000256" key="1">
    <source>
        <dbReference type="SAM" id="Phobius"/>
    </source>
</evidence>
<proteinExistence type="predicted"/>
<evidence type="ECO:0000313" key="3">
    <source>
        <dbReference type="EMBL" id="CAF0768259.1"/>
    </source>
</evidence>
<dbReference type="CDD" id="cd00037">
    <property type="entry name" value="CLECT"/>
    <property type="match status" value="1"/>
</dbReference>
<feature type="domain" description="C-type lectin" evidence="2">
    <location>
        <begin position="14"/>
        <end position="121"/>
    </location>
</feature>
<dbReference type="Proteomes" id="UP000681722">
    <property type="component" value="Unassembled WGS sequence"/>
</dbReference>
<feature type="transmembrane region" description="Helical" evidence="1">
    <location>
        <begin position="258"/>
        <end position="286"/>
    </location>
</feature>
<keyword evidence="1" id="KW-0472">Membrane</keyword>
<feature type="transmembrane region" description="Helical" evidence="1">
    <location>
        <begin position="222"/>
        <end position="246"/>
    </location>
</feature>
<keyword evidence="1" id="KW-0812">Transmembrane</keyword>
<reference evidence="3" key="1">
    <citation type="submission" date="2021-02" db="EMBL/GenBank/DDBJ databases">
        <authorList>
            <person name="Nowell W R."/>
        </authorList>
    </citation>
    <scope>NUCLEOTIDE SEQUENCE</scope>
</reference>
<dbReference type="InterPro" id="IPR016186">
    <property type="entry name" value="C-type_lectin-like/link_sf"/>
</dbReference>
<sequence>MAPRFEHGTFETNTWTDAETYCRTLSPSGTIVQIFTSTQYLNLKAASLNPTGKIWLGANNFASFLDSQWRWLDGSVFDSTIINWCAGSTSTSPGAQCMAYNSATQCVTNDNCSSLYTYPCAVAAKSTDNTDWVSYNLQTWQNYFLANGFSVGCGTVSSYWFTYTLLLLNWLILLSLILYVCYRFLIDKRRLIISCVLITISAILIIAFAILWGLQYQNVQPIAVAIVCLACTAALVLMIGILILLINQTRIHRWSYCLAIGVITFIVEIFLMLGLILCMAHCSLYITLPFTQLDHGTIMAILAAIITGISILFLACILFCIAESFAQDRVHAINSHNTAKVSKTVVVTDLPRAPHQINTHVSTAKRTVEERATSPVDERILKEFYNDKPKDTHMYALDGRQYVVYEKNITDIDVYRRDLTQAMLLQEKEGLNEAVERARASIHASSLTDEINQAQSLLEKLH</sequence>